<keyword evidence="1" id="KW-1133">Transmembrane helix</keyword>
<organism evidence="2 3">
    <name type="scientific">Rhodococcus ruber</name>
    <dbReference type="NCBI Taxonomy" id="1830"/>
    <lineage>
        <taxon>Bacteria</taxon>
        <taxon>Bacillati</taxon>
        <taxon>Actinomycetota</taxon>
        <taxon>Actinomycetes</taxon>
        <taxon>Mycobacteriales</taxon>
        <taxon>Nocardiaceae</taxon>
        <taxon>Rhodococcus</taxon>
    </lineage>
</organism>
<dbReference type="Proteomes" id="UP000042997">
    <property type="component" value="Unassembled WGS sequence"/>
</dbReference>
<keyword evidence="1" id="KW-0812">Transmembrane</keyword>
<dbReference type="OrthoDB" id="2014935at2"/>
<dbReference type="RefSeq" id="WP_040271781.1">
    <property type="nucleotide sequence ID" value="NZ_JAJNCM010000004.1"/>
</dbReference>
<feature type="transmembrane region" description="Helical" evidence="1">
    <location>
        <begin position="389"/>
        <end position="411"/>
    </location>
</feature>
<feature type="transmembrane region" description="Helical" evidence="1">
    <location>
        <begin position="502"/>
        <end position="525"/>
    </location>
</feature>
<proteinExistence type="predicted"/>
<feature type="transmembrane region" description="Helical" evidence="1">
    <location>
        <begin position="298"/>
        <end position="324"/>
    </location>
</feature>
<evidence type="ECO:0000256" key="1">
    <source>
        <dbReference type="SAM" id="Phobius"/>
    </source>
</evidence>
<gene>
    <name evidence="2" type="ORF">RHRU231_430023</name>
</gene>
<dbReference type="eggNOG" id="COG3559">
    <property type="taxonomic scope" value="Bacteria"/>
</dbReference>
<accession>A0A098BK80</accession>
<name>A0A098BK80_9NOCA</name>
<dbReference type="EMBL" id="CCSD01000054">
    <property type="protein sequence ID" value="CDZ88645.1"/>
    <property type="molecule type" value="Genomic_DNA"/>
</dbReference>
<keyword evidence="1" id="KW-0472">Membrane</keyword>
<feature type="transmembrane region" description="Helical" evidence="1">
    <location>
        <begin position="22"/>
        <end position="44"/>
    </location>
</feature>
<feature type="transmembrane region" description="Helical" evidence="1">
    <location>
        <begin position="461"/>
        <end position="482"/>
    </location>
</feature>
<feature type="transmembrane region" description="Helical" evidence="1">
    <location>
        <begin position="344"/>
        <end position="368"/>
    </location>
</feature>
<feature type="transmembrane region" description="Helical" evidence="1">
    <location>
        <begin position="126"/>
        <end position="148"/>
    </location>
</feature>
<protein>
    <recommendedName>
        <fullName evidence="4">ABC transporter permease</fullName>
    </recommendedName>
</protein>
<dbReference type="AlphaFoldDB" id="A0A098BK80"/>
<evidence type="ECO:0008006" key="4">
    <source>
        <dbReference type="Google" id="ProtNLM"/>
    </source>
</evidence>
<evidence type="ECO:0000313" key="2">
    <source>
        <dbReference type="EMBL" id="CDZ88645.1"/>
    </source>
</evidence>
<evidence type="ECO:0000313" key="3">
    <source>
        <dbReference type="Proteomes" id="UP000042997"/>
    </source>
</evidence>
<feature type="transmembrane region" description="Helical" evidence="1">
    <location>
        <begin position="160"/>
        <end position="182"/>
    </location>
</feature>
<feature type="transmembrane region" description="Helical" evidence="1">
    <location>
        <begin position="431"/>
        <end position="454"/>
    </location>
</feature>
<reference evidence="2 3" key="1">
    <citation type="journal article" date="2014" name="Genome Announc.">
        <title>Draft Genome Sequence of Propane- and Butane-Oxidizing Actinobacterium Rhodococcus ruber IEGM 231.</title>
        <authorList>
            <person name="Ivshina I.B."/>
            <person name="Kuyukina M.S."/>
            <person name="Krivoruchko A.V."/>
            <person name="Barbe V."/>
            <person name="Fischer C."/>
        </authorList>
    </citation>
    <scope>NUCLEOTIDE SEQUENCE [LARGE SCALE GENOMIC DNA]</scope>
</reference>
<feature type="transmembrane region" description="Helical" evidence="1">
    <location>
        <begin position="85"/>
        <end position="105"/>
    </location>
</feature>
<sequence>MNAFAGTAFLVHFDLRRDRIRLPLWVIGISALAAYFVAALRLAYPDTEDLRSVAGFADNPAGVMMSGPGYGMDDPTLEAFVANQYGLYLLVAAGFMNILLVVRHTRGEEENGRTELVLAGQVGRRAPLTAALVTALVANAALVVAGGAAMTAAGVDAGGAVLFAAGFAALGLFFAALTALVCQVCEHARTATGLAAAALGTAFVVRGVGDVLERHGSAVSWLSPIAWSQQTRAFVDPRWGPLALSFGFAAVAAAAAYRVVDRRDLGAGLVPPRPGRDEAAPALATPFALALRLQRGSIAGWGTGLALTGLFYGSLTGSIAESFANLPEDILVLMGGSTANFVDGFLGLTGYTMAFLASCFAILSVRRLRSEEQSGRIEPVLATATGRAGWMAAGLSVTALGVVALLALAGLGTGLGAAASTGEPIRVAASVWALLGYVPAVLGVAAIAAALFGLVPRAFDLVWVLVVYGYLVGSFGPILDLPGSAGALSPLNHVRQMPLEPFAAGSFVALVVLAALVTAAGLAAFRRRDLRSA</sequence>